<name>A0A2Z4NCY0_9BACT</name>
<gene>
    <name evidence="2" type="ORF">DP065_01475</name>
</gene>
<sequence length="1435" mass="169439">MISDAKLSDAKNKLIKKIESRIASYNWKRKYGSKAEKEQWRNVKISSDYTISESNSTKPVYCIGINCRGSYEHTKIFSVSWINYKISYEIYKDVYDERGAYDTFKMRFKTAFDKQKTSDNKLILETDYQNEDITNFKINESKYESFESNYEKLSKWFDYNFKSNNLINGWSLKWEINKDNNNAFNVFIQDSNGKIQYIFKNINIKWKPNEKLGILDITDRLVIKPSKYVDFREQSLNNPTALTMDKPTRKPNDSEIKKTGKEIYLGTWIYHAPVSVSFLALTKENEVLEINGTKIDVLNQLFTYTLYDQRKNPNDQEEINVGDKDNPKNVKKNEYTITISVFDNINTDDSYKEKYTYKIIIDSKANAQDYKWYAWNPEKIKTQKDRITKYLTDENDNPIFDEKGNLIPNPKYDPLIDENTGTKKELVWLDFSQLNLKWDQSDFDEYYEKFIEKYKINRIAYPKEKMWNYHKETSLPPFTYNLLHFSNNRLTANDKGVIAEASVLGKGAIKQLVGKTQQYLLFKLDQVKDNKWNLELLDNKVSDYSYFSTTGLYLFVSAPENGISSYKLILIDERNDHNVNNKLFTEIKNDLNYINNLWTTTQGFFFKNFLIKRINLDDSTIEKLNYEELMEYWKAYISFLAYSGEENIIIEPSFNISSLQNKFNNANELREFLSQTYANPNDFIRDFGNGKFINELGIREMNVSDEGLLSFKLYVANPDLRFKLNNIDYQFKINFIDETTQHSNIFIYWNELSFLRIYSQANTNKSFMKLIHDELSQNGFSNFINNNVSDLDKIDVENSLLYLANDQEFNIELKLKETYKANTNLINPFFTFRLNYLNPENEIFNDFEPKKIVLNNINEKDELINTIQNKIVEQITTYNPDLVLNKHYKINLTDELINQILNYKTHDVNTQNPFWLVILPKSPYYAKNKILFPIINLDFYHFEDLHFKDIIFNQSIENLEDENDLVSSLRKEIEKQINRQLKALTNNIFYYENNENSNVDIVGLDDQYLQWLLTQKELNLEITPKSYMLDRGSGIAHVKVINTYYGKREPFDLNEFHIEDLKLRSTNVKDVEEEIKSYVAEKFRFMDLKEFKDYEFENLNQNTIYESFKKKDSSKSLAITIKGISSNVSGKLSFMAKKEIKFNLLDYEWNNINLNIDVNYHSYGQKLLILETMKKEIQKQLQNQINTNFQTEIYDLSLDFKIIPNLENSEILEILFFNRPLTIKVIAYSFDLDGEFEIKIKNSHPSANKPLDLKIINLPELEIEINKNQSKEELWLLFENKVNQHINDNEVLNALNLNRNIDFDINVVFFETIFDNGVYTSFNDDTSELIFKYFYNTKNEIIYNEKVFKQIERIKIALIAKPDSNLLNGSKTEFNVKSKLISFDKEKEIEVNDKKTFKLSKKSLIWIIPLSVLGLGAISFGGWALYVRYGKKKIK</sequence>
<keyword evidence="1" id="KW-0472">Membrane</keyword>
<keyword evidence="3" id="KW-1185">Reference proteome</keyword>
<keyword evidence="1" id="KW-1133">Transmembrane helix</keyword>
<evidence type="ECO:0000313" key="3">
    <source>
        <dbReference type="Proteomes" id="UP000250218"/>
    </source>
</evidence>
<accession>A0A2Z4NCY0</accession>
<dbReference type="NCBIfam" id="NF045892">
    <property type="entry name" value="ICE_Mbov_0399"/>
    <property type="match status" value="1"/>
</dbReference>
<evidence type="ECO:0000313" key="2">
    <source>
        <dbReference type="EMBL" id="AWX69422.1"/>
    </source>
</evidence>
<dbReference type="KEGG" id="mane:DP065_01475"/>
<proteinExistence type="predicted"/>
<evidence type="ECO:0000256" key="1">
    <source>
        <dbReference type="SAM" id="Phobius"/>
    </source>
</evidence>
<organism evidence="2 3">
    <name type="scientific">[Mycoplasma] anseris</name>
    <dbReference type="NCBI Taxonomy" id="92400"/>
    <lineage>
        <taxon>Bacteria</taxon>
        <taxon>Bacillati</taxon>
        <taxon>Mycoplasmatota</taxon>
        <taxon>Mycoplasmoidales</taxon>
        <taxon>Metamycoplasmataceae</taxon>
        <taxon>Metamycoplasma</taxon>
    </lineage>
</organism>
<feature type="transmembrane region" description="Helical" evidence="1">
    <location>
        <begin position="1404"/>
        <end position="1426"/>
    </location>
</feature>
<dbReference type="EMBL" id="CP030140">
    <property type="protein sequence ID" value="AWX69422.1"/>
    <property type="molecule type" value="Genomic_DNA"/>
</dbReference>
<reference evidence="3" key="1">
    <citation type="submission" date="2018-06" db="EMBL/GenBank/DDBJ databases">
        <title>Complete genome sequences of Mycoplasma anatis, M. anseris and M. cloacale type strains.</title>
        <authorList>
            <person name="Grozner D."/>
            <person name="Forro B."/>
            <person name="Sulyok K.M."/>
            <person name="Marton S."/>
            <person name="Kreizinger Z."/>
            <person name="Banyai K."/>
            <person name="Gyuranecz M."/>
        </authorList>
    </citation>
    <scope>NUCLEOTIDE SEQUENCE [LARGE SCALE GENOMIC DNA]</scope>
    <source>
        <strain evidence="3">ATCC 49234</strain>
    </source>
</reference>
<dbReference type="Proteomes" id="UP000250218">
    <property type="component" value="Chromosome"/>
</dbReference>
<keyword evidence="1" id="KW-0812">Transmembrane</keyword>
<protein>
    <submittedName>
        <fullName evidence="2">Uncharacterized protein</fullName>
    </submittedName>
</protein>